<proteinExistence type="predicted"/>
<feature type="domain" description="Response regulatory" evidence="1">
    <location>
        <begin position="3"/>
        <end position="27"/>
    </location>
</feature>
<dbReference type="GO" id="GO:0000160">
    <property type="term" value="P:phosphorelay signal transduction system"/>
    <property type="evidence" value="ECO:0007669"/>
    <property type="project" value="InterPro"/>
</dbReference>
<accession>A0A3B0UGN8</accession>
<evidence type="ECO:0000259" key="1">
    <source>
        <dbReference type="PROSITE" id="PS50110"/>
    </source>
</evidence>
<organism evidence="2">
    <name type="scientific">hydrothermal vent metagenome</name>
    <dbReference type="NCBI Taxonomy" id="652676"/>
    <lineage>
        <taxon>unclassified sequences</taxon>
        <taxon>metagenomes</taxon>
        <taxon>ecological metagenomes</taxon>
    </lineage>
</organism>
<protein>
    <recommendedName>
        <fullName evidence="1">Response regulatory domain-containing protein</fullName>
    </recommendedName>
</protein>
<dbReference type="AlphaFoldDB" id="A0A3B0UGN8"/>
<dbReference type="EMBL" id="UOET01000418">
    <property type="protein sequence ID" value="VAW29738.1"/>
    <property type="molecule type" value="Genomic_DNA"/>
</dbReference>
<gene>
    <name evidence="2" type="ORF">MNBD_BACTEROID07-347</name>
</gene>
<feature type="non-terminal residue" evidence="2">
    <location>
        <position position="27"/>
    </location>
</feature>
<evidence type="ECO:0000313" key="2">
    <source>
        <dbReference type="EMBL" id="VAW29738.1"/>
    </source>
</evidence>
<reference evidence="2" key="1">
    <citation type="submission" date="2018-06" db="EMBL/GenBank/DDBJ databases">
        <authorList>
            <person name="Zhirakovskaya E."/>
        </authorList>
    </citation>
    <scope>NUCLEOTIDE SEQUENCE</scope>
</reference>
<sequence>MAKILVIDDESSIRRTLKEILGFEKYE</sequence>
<dbReference type="InterPro" id="IPR001789">
    <property type="entry name" value="Sig_transdc_resp-reg_receiver"/>
</dbReference>
<name>A0A3B0UGN8_9ZZZZ</name>
<dbReference type="PROSITE" id="PS50110">
    <property type="entry name" value="RESPONSE_REGULATORY"/>
    <property type="match status" value="1"/>
</dbReference>